<dbReference type="STRING" id="1005945.SAMN05216561_102431"/>
<evidence type="ECO:0000256" key="1">
    <source>
        <dbReference type="SAM" id="Phobius"/>
    </source>
</evidence>
<reference evidence="2 3" key="1">
    <citation type="submission" date="2016-10" db="EMBL/GenBank/DDBJ databases">
        <authorList>
            <person name="de Groot N.N."/>
        </authorList>
    </citation>
    <scope>NUCLEOTIDE SEQUENCE [LARGE SCALE GENOMIC DNA]</scope>
    <source>
        <strain evidence="2 3">CGMCC 1.11156</strain>
    </source>
</reference>
<keyword evidence="1" id="KW-1133">Transmembrane helix</keyword>
<protein>
    <submittedName>
        <fullName evidence="2">Uncharacterized protein</fullName>
    </submittedName>
</protein>
<evidence type="ECO:0000313" key="3">
    <source>
        <dbReference type="Proteomes" id="UP000198649"/>
    </source>
</evidence>
<organism evidence="2 3">
    <name type="scientific">Nocardioides psychrotolerans</name>
    <dbReference type="NCBI Taxonomy" id="1005945"/>
    <lineage>
        <taxon>Bacteria</taxon>
        <taxon>Bacillati</taxon>
        <taxon>Actinomycetota</taxon>
        <taxon>Actinomycetes</taxon>
        <taxon>Propionibacteriales</taxon>
        <taxon>Nocardioidaceae</taxon>
        <taxon>Nocardioides</taxon>
    </lineage>
</organism>
<feature type="transmembrane region" description="Helical" evidence="1">
    <location>
        <begin position="20"/>
        <end position="39"/>
    </location>
</feature>
<keyword evidence="1" id="KW-0472">Membrane</keyword>
<dbReference type="AlphaFoldDB" id="A0A1I3DBS0"/>
<gene>
    <name evidence="2" type="ORF">SAMN05216561_102431</name>
</gene>
<keyword evidence="3" id="KW-1185">Reference proteome</keyword>
<proteinExistence type="predicted"/>
<name>A0A1I3DBS0_9ACTN</name>
<dbReference type="Proteomes" id="UP000198649">
    <property type="component" value="Unassembled WGS sequence"/>
</dbReference>
<dbReference type="EMBL" id="FOQG01000002">
    <property type="protein sequence ID" value="SFH84029.1"/>
    <property type="molecule type" value="Genomic_DNA"/>
</dbReference>
<dbReference type="RefSeq" id="WP_256215529.1">
    <property type="nucleotide sequence ID" value="NZ_BKAF01000004.1"/>
</dbReference>
<sequence length="44" mass="4671">MSVTQPAPRRVRHQARDAAAVMAFSAGTSVAFALAFLLLSQLGR</sequence>
<accession>A0A1I3DBS0</accession>
<keyword evidence="1" id="KW-0812">Transmembrane</keyword>
<evidence type="ECO:0000313" key="2">
    <source>
        <dbReference type="EMBL" id="SFH84029.1"/>
    </source>
</evidence>